<dbReference type="RefSeq" id="WP_071868467.1">
    <property type="nucleotide sequence ID" value="NZ_BJUG01000004.1"/>
</dbReference>
<gene>
    <name evidence="1" type="ORF">ETH01_09600</name>
</gene>
<dbReference type="KEGG" id="eth:CK496_05350"/>
<dbReference type="PANTHER" id="PTHR40078:SF1">
    <property type="entry name" value="INTEGRAL MEMBRANE PROTEIN"/>
    <property type="match status" value="1"/>
</dbReference>
<comment type="caution">
    <text evidence="1">The sequence shown here is derived from an EMBL/GenBank/DDBJ whole genome shotgun (WGS) entry which is preliminary data.</text>
</comment>
<evidence type="ECO:0000313" key="1">
    <source>
        <dbReference type="EMBL" id="GEK36673.1"/>
    </source>
</evidence>
<dbReference type="Pfam" id="PF19700">
    <property type="entry name" value="DUF6198"/>
    <property type="match status" value="1"/>
</dbReference>
<dbReference type="PANTHER" id="PTHR40078">
    <property type="entry name" value="INTEGRAL MEMBRANE PROTEIN-RELATED"/>
    <property type="match status" value="1"/>
</dbReference>
<evidence type="ECO:0000313" key="2">
    <source>
        <dbReference type="Proteomes" id="UP000321361"/>
    </source>
</evidence>
<reference evidence="1 2" key="1">
    <citation type="submission" date="2019-07" db="EMBL/GenBank/DDBJ databases">
        <title>Whole genome shotgun sequence of Enterococcus thailandicus NBRC 101867.</title>
        <authorList>
            <person name="Hosoyama A."/>
            <person name="Uohara A."/>
            <person name="Ohji S."/>
            <person name="Ichikawa N."/>
        </authorList>
    </citation>
    <scope>NUCLEOTIDE SEQUENCE [LARGE SCALE GENOMIC DNA]</scope>
    <source>
        <strain evidence="1 2">NBRC 101867</strain>
    </source>
</reference>
<protein>
    <submittedName>
        <fullName evidence="1">Membrane protein</fullName>
    </submittedName>
</protein>
<dbReference type="OrthoDB" id="9814474at2"/>
<name>A0A249SIE5_ENTTH</name>
<dbReference type="Proteomes" id="UP000321361">
    <property type="component" value="Unassembled WGS sequence"/>
</dbReference>
<sequence>MSKNFLRRLFLVILGTVLMGVGIGIIVNANQGFDSVSTLILGLMNHSSISFGRWSQIISLLFLMVTFFYKRSMLGMGSIINTLLVGETISWTAPIIQAVAFLANNRFASLLGFCVMALGTAIYLSGGLGSGPLEGLMFCICDFFRLSLQKGRILLDLIIVVIGVFLGSSFGIGTFFAIFLLGPMIQICLSILKYGNIKNELYREKRKKLSE</sequence>
<dbReference type="EMBL" id="BJUG01000004">
    <property type="protein sequence ID" value="GEK36673.1"/>
    <property type="molecule type" value="Genomic_DNA"/>
</dbReference>
<dbReference type="AlphaFoldDB" id="A0A249SIE5"/>
<organism evidence="1 2">
    <name type="scientific">Enterococcus thailandicus</name>
    <dbReference type="NCBI Taxonomy" id="417368"/>
    <lineage>
        <taxon>Bacteria</taxon>
        <taxon>Bacillati</taxon>
        <taxon>Bacillota</taxon>
        <taxon>Bacilli</taxon>
        <taxon>Lactobacillales</taxon>
        <taxon>Enterococcaceae</taxon>
        <taxon>Enterococcus</taxon>
    </lineage>
</organism>
<dbReference type="InterPro" id="IPR038750">
    <property type="entry name" value="YczE/YyaS-like"/>
</dbReference>
<dbReference type="GeneID" id="77487062"/>
<accession>A0A249SIE5</accession>
<proteinExistence type="predicted"/>